<gene>
    <name evidence="6" type="ORF">MHEL_32090</name>
</gene>
<feature type="domain" description="Transcription regulator AsnC/Lrp ligand binding" evidence="4">
    <location>
        <begin position="74"/>
        <end position="140"/>
    </location>
</feature>
<dbReference type="RefSeq" id="WP_163749084.1">
    <property type="nucleotide sequence ID" value="NZ_AP022596.1"/>
</dbReference>
<evidence type="ECO:0000259" key="5">
    <source>
        <dbReference type="Pfam" id="PF13404"/>
    </source>
</evidence>
<dbReference type="SMART" id="SM00344">
    <property type="entry name" value="HTH_ASNC"/>
    <property type="match status" value="1"/>
</dbReference>
<dbReference type="InterPro" id="IPR036390">
    <property type="entry name" value="WH_DNA-bd_sf"/>
</dbReference>
<keyword evidence="3" id="KW-0804">Transcription</keyword>
<name>A0A7I7TA05_9MYCO</name>
<dbReference type="EMBL" id="AP022596">
    <property type="protein sequence ID" value="BBY64966.1"/>
    <property type="molecule type" value="Genomic_DNA"/>
</dbReference>
<organism evidence="6 7">
    <name type="scientific">Mycolicibacterium helvum</name>
    <dbReference type="NCBI Taxonomy" id="1534349"/>
    <lineage>
        <taxon>Bacteria</taxon>
        <taxon>Bacillati</taxon>
        <taxon>Actinomycetota</taxon>
        <taxon>Actinomycetes</taxon>
        <taxon>Mycobacteriales</taxon>
        <taxon>Mycobacteriaceae</taxon>
        <taxon>Mycolicibacterium</taxon>
    </lineage>
</organism>
<dbReference type="Pfam" id="PF13404">
    <property type="entry name" value="HTH_AsnC-type"/>
    <property type="match status" value="1"/>
</dbReference>
<keyword evidence="7" id="KW-1185">Reference proteome</keyword>
<evidence type="ECO:0000256" key="2">
    <source>
        <dbReference type="ARBA" id="ARBA00023125"/>
    </source>
</evidence>
<dbReference type="InterPro" id="IPR011008">
    <property type="entry name" value="Dimeric_a/b-barrel"/>
</dbReference>
<dbReference type="SUPFAM" id="SSF46785">
    <property type="entry name" value="Winged helix' DNA-binding domain"/>
    <property type="match status" value="1"/>
</dbReference>
<dbReference type="KEGG" id="mhev:MHEL_32090"/>
<dbReference type="SUPFAM" id="SSF54909">
    <property type="entry name" value="Dimeric alpha+beta barrel"/>
    <property type="match status" value="1"/>
</dbReference>
<evidence type="ECO:0000313" key="7">
    <source>
        <dbReference type="Proteomes" id="UP000467148"/>
    </source>
</evidence>
<dbReference type="Proteomes" id="UP000467148">
    <property type="component" value="Chromosome"/>
</dbReference>
<dbReference type="PANTHER" id="PTHR30154">
    <property type="entry name" value="LEUCINE-RESPONSIVE REGULATORY PROTEIN"/>
    <property type="match status" value="1"/>
</dbReference>
<dbReference type="InterPro" id="IPR019887">
    <property type="entry name" value="Tscrpt_reg_AsnC/Lrp_C"/>
</dbReference>
<protein>
    <submittedName>
        <fullName evidence="6">Putative transcriptional regulator, AsnC family protein</fullName>
    </submittedName>
</protein>
<dbReference type="InterPro" id="IPR019888">
    <property type="entry name" value="Tscrpt_reg_AsnC-like"/>
</dbReference>
<dbReference type="InterPro" id="IPR036388">
    <property type="entry name" value="WH-like_DNA-bd_sf"/>
</dbReference>
<evidence type="ECO:0000313" key="6">
    <source>
        <dbReference type="EMBL" id="BBY64966.1"/>
    </source>
</evidence>
<dbReference type="PANTHER" id="PTHR30154:SF34">
    <property type="entry name" value="TRANSCRIPTIONAL REGULATOR AZLB"/>
    <property type="match status" value="1"/>
</dbReference>
<evidence type="ECO:0000256" key="1">
    <source>
        <dbReference type="ARBA" id="ARBA00023015"/>
    </source>
</evidence>
<dbReference type="GO" id="GO:0005829">
    <property type="term" value="C:cytosol"/>
    <property type="evidence" value="ECO:0007669"/>
    <property type="project" value="TreeGrafter"/>
</dbReference>
<evidence type="ECO:0000256" key="3">
    <source>
        <dbReference type="ARBA" id="ARBA00023163"/>
    </source>
</evidence>
<feature type="domain" description="HTH asnC-type" evidence="5">
    <location>
        <begin position="5"/>
        <end position="43"/>
    </location>
</feature>
<evidence type="ECO:0000259" key="4">
    <source>
        <dbReference type="Pfam" id="PF01037"/>
    </source>
</evidence>
<accession>A0A7I7TA05</accession>
<dbReference type="Gene3D" id="1.10.10.10">
    <property type="entry name" value="Winged helix-like DNA-binding domain superfamily/Winged helix DNA-binding domain"/>
    <property type="match status" value="1"/>
</dbReference>
<dbReference type="AlphaFoldDB" id="A0A7I7TA05"/>
<dbReference type="Gene3D" id="3.30.70.920">
    <property type="match status" value="1"/>
</dbReference>
<dbReference type="GO" id="GO:0043565">
    <property type="term" value="F:sequence-specific DNA binding"/>
    <property type="evidence" value="ECO:0007669"/>
    <property type="project" value="TreeGrafter"/>
</dbReference>
<proteinExistence type="predicted"/>
<dbReference type="GO" id="GO:0043200">
    <property type="term" value="P:response to amino acid"/>
    <property type="evidence" value="ECO:0007669"/>
    <property type="project" value="TreeGrafter"/>
</dbReference>
<sequence length="157" mass="17259">MVNFDRTDARLLLALCEMPRASGVQLAAMLDLARNTVQSRLSRWYEHRALAPVDRCVSPRALGYPLRAFVAAVVDQHKLEPVIKRLSAIPEVAEVVGISGAADLHIEVNTVDADDLYRVAGLILAVPGIERTVVSVVVRQAVPYRTRPLLERLAASR</sequence>
<dbReference type="Pfam" id="PF01037">
    <property type="entry name" value="AsnC_trans_reg"/>
    <property type="match status" value="1"/>
</dbReference>
<dbReference type="InterPro" id="IPR000485">
    <property type="entry name" value="AsnC-type_HTH_dom"/>
</dbReference>
<keyword evidence="2" id="KW-0238">DNA-binding</keyword>
<keyword evidence="1" id="KW-0805">Transcription regulation</keyword>
<reference evidence="6 7" key="1">
    <citation type="journal article" date="2019" name="Emerg. Microbes Infect.">
        <title>Comprehensive subspecies identification of 175 nontuberculous mycobacteria species based on 7547 genomic profiles.</title>
        <authorList>
            <person name="Matsumoto Y."/>
            <person name="Kinjo T."/>
            <person name="Motooka D."/>
            <person name="Nabeya D."/>
            <person name="Jung N."/>
            <person name="Uechi K."/>
            <person name="Horii T."/>
            <person name="Iida T."/>
            <person name="Fujita J."/>
            <person name="Nakamura S."/>
        </authorList>
    </citation>
    <scope>NUCLEOTIDE SEQUENCE [LARGE SCALE GENOMIC DNA]</scope>
    <source>
        <strain evidence="6 7">JCM 30396</strain>
    </source>
</reference>